<proteinExistence type="predicted"/>
<evidence type="ECO:0000313" key="3">
    <source>
        <dbReference type="Proteomes" id="UP001144036"/>
    </source>
</evidence>
<feature type="transmembrane region" description="Helical" evidence="1">
    <location>
        <begin position="102"/>
        <end position="128"/>
    </location>
</feature>
<feature type="transmembrane region" description="Helical" evidence="1">
    <location>
        <begin position="303"/>
        <end position="321"/>
    </location>
</feature>
<reference evidence="2" key="1">
    <citation type="submission" date="2022-11" db="EMBL/GenBank/DDBJ databases">
        <title>Nonomuraea corallina sp. nov., a new species of the genus Nonomuraea isolated from sea side sediment in Thai sea.</title>
        <authorList>
            <person name="Ngamcharungchit C."/>
            <person name="Matsumoto A."/>
            <person name="Suriyachadkun C."/>
            <person name="Panbangred W."/>
            <person name="Inahashi Y."/>
            <person name="Intra B."/>
        </authorList>
    </citation>
    <scope>NUCLEOTIDE SEQUENCE</scope>
    <source>
        <strain evidence="2">MCN248</strain>
    </source>
</reference>
<gene>
    <name evidence="2" type="ORF">OUY22_17875</name>
</gene>
<feature type="transmembrane region" description="Helical" evidence="1">
    <location>
        <begin position="378"/>
        <end position="399"/>
    </location>
</feature>
<feature type="transmembrane region" description="Helical" evidence="1">
    <location>
        <begin position="478"/>
        <end position="496"/>
    </location>
</feature>
<feature type="transmembrane region" description="Helical" evidence="1">
    <location>
        <begin position="134"/>
        <end position="153"/>
    </location>
</feature>
<feature type="transmembrane region" description="Helical" evidence="1">
    <location>
        <begin position="174"/>
        <end position="193"/>
    </location>
</feature>
<feature type="transmembrane region" description="Helical" evidence="1">
    <location>
        <begin position="228"/>
        <end position="249"/>
    </location>
</feature>
<comment type="caution">
    <text evidence="2">The sequence shown here is derived from an EMBL/GenBank/DDBJ whole genome shotgun (WGS) entry which is preliminary data.</text>
</comment>
<keyword evidence="1" id="KW-0472">Membrane</keyword>
<evidence type="ECO:0008006" key="4">
    <source>
        <dbReference type="Google" id="ProtNLM"/>
    </source>
</evidence>
<feature type="transmembrane region" description="Helical" evidence="1">
    <location>
        <begin position="62"/>
        <end position="81"/>
    </location>
</feature>
<keyword evidence="1" id="KW-0812">Transmembrane</keyword>
<feature type="transmembrane region" description="Helical" evidence="1">
    <location>
        <begin position="27"/>
        <end position="50"/>
    </location>
</feature>
<name>A0ABT4SDL3_9ACTN</name>
<feature type="transmembrane region" description="Helical" evidence="1">
    <location>
        <begin position="327"/>
        <end position="349"/>
    </location>
</feature>
<feature type="transmembrane region" description="Helical" evidence="1">
    <location>
        <begin position="405"/>
        <end position="432"/>
    </location>
</feature>
<sequence length="519" mass="53327">MTTVRLFAELKLRLLAGNLRGDLERKLGFVFTLVVAVLAAGAGFFLMGLIRLAPPDVAADLVIVLFTLFLLAWTTLPLMAFGLDDTLDPARLALFPLPTSRLAVGMFTASATGVWPAASLIVTVGALVALASGIGGFLIGTLAVLLQFALCLVASRLVTTSLSGALRSRRGRDVLAVAAIGAVLLFQLPNLLLNRDMGDPVALLHGAAQVLRWTPSGLAAHAIADGGWAGLAELAAVALVVVAAAWLWIKSLNRALVTTDASNPAASVRRDSGLVDRLLPDGPLAAVVTKELKYMRREPRYRVVWFSAVVLTAVLAISFGGDGPSGPAVPIALTAFGGLLVTMQLCNAFGIDGRSLWMNAVAIGSERGLSVDLAGRHLAGAIVGIPILVAVAVVTGVLTGGAGGIVWAVLTGLGVLGIGLGVGAVTSVVIPYTVPERLNAFTGAAPGQGGQAFASSMGAMAGVVLLSLPLLVPMLFGLLWVCALAPFYGLAAEVLGRRLAARIGFARMPEILAAVSKPV</sequence>
<dbReference type="RefSeq" id="WP_270156133.1">
    <property type="nucleotide sequence ID" value="NZ_JAPNNL010000065.1"/>
</dbReference>
<evidence type="ECO:0000313" key="2">
    <source>
        <dbReference type="EMBL" id="MDA0635293.1"/>
    </source>
</evidence>
<accession>A0ABT4SDL3</accession>
<protein>
    <recommendedName>
        <fullName evidence="4">Transporter</fullName>
    </recommendedName>
</protein>
<evidence type="ECO:0000256" key="1">
    <source>
        <dbReference type="SAM" id="Phobius"/>
    </source>
</evidence>
<organism evidence="2 3">
    <name type="scientific">Nonomuraea corallina</name>
    <dbReference type="NCBI Taxonomy" id="2989783"/>
    <lineage>
        <taxon>Bacteria</taxon>
        <taxon>Bacillati</taxon>
        <taxon>Actinomycetota</taxon>
        <taxon>Actinomycetes</taxon>
        <taxon>Streptosporangiales</taxon>
        <taxon>Streptosporangiaceae</taxon>
        <taxon>Nonomuraea</taxon>
    </lineage>
</organism>
<dbReference type="EMBL" id="JAPNNL010000065">
    <property type="protein sequence ID" value="MDA0635293.1"/>
    <property type="molecule type" value="Genomic_DNA"/>
</dbReference>
<keyword evidence="1" id="KW-1133">Transmembrane helix</keyword>
<dbReference type="Proteomes" id="UP001144036">
    <property type="component" value="Unassembled WGS sequence"/>
</dbReference>
<keyword evidence="3" id="KW-1185">Reference proteome</keyword>